<dbReference type="PANTHER" id="PTHR10953:SF247">
    <property type="entry name" value="SLL6053 PROTEIN"/>
    <property type="match status" value="1"/>
</dbReference>
<dbReference type="eggNOG" id="COG0476">
    <property type="taxonomic scope" value="Bacteria"/>
</dbReference>
<accession>D9SEQ4</accession>
<proteinExistence type="predicted"/>
<dbReference type="InterPro" id="IPR035985">
    <property type="entry name" value="Ubiquitin-activating_enz"/>
</dbReference>
<dbReference type="GO" id="GO:0004792">
    <property type="term" value="F:thiosulfate-cyanide sulfurtransferase activity"/>
    <property type="evidence" value="ECO:0007669"/>
    <property type="project" value="TreeGrafter"/>
</dbReference>
<dbReference type="InterPro" id="IPR045886">
    <property type="entry name" value="ThiF/MoeB/HesA"/>
</dbReference>
<dbReference type="Gene3D" id="3.40.50.720">
    <property type="entry name" value="NAD(P)-binding Rossmann-like Domain"/>
    <property type="match status" value="1"/>
</dbReference>
<protein>
    <submittedName>
        <fullName evidence="2">UBA/THIF-type NAD/FAD binding protein</fullName>
    </submittedName>
</protein>
<dbReference type="AlphaFoldDB" id="D9SEQ4"/>
<dbReference type="NCBIfam" id="TIGR03736">
    <property type="entry name" value="PRTRC_ThiF"/>
    <property type="match status" value="1"/>
</dbReference>
<dbReference type="InterPro" id="IPR000594">
    <property type="entry name" value="ThiF_NAD_FAD-bd"/>
</dbReference>
<dbReference type="InterPro" id="IPR022500">
    <property type="entry name" value="PRTRC_ThiF"/>
</dbReference>
<feature type="domain" description="THIF-type NAD/FAD binding fold" evidence="1">
    <location>
        <begin position="12"/>
        <end position="211"/>
    </location>
</feature>
<dbReference type="Pfam" id="PF00899">
    <property type="entry name" value="ThiF"/>
    <property type="match status" value="1"/>
</dbReference>
<gene>
    <name evidence="2" type="ordered locus">Galf_0970</name>
</gene>
<dbReference type="GO" id="GO:0005737">
    <property type="term" value="C:cytoplasm"/>
    <property type="evidence" value="ECO:0007669"/>
    <property type="project" value="TreeGrafter"/>
</dbReference>
<dbReference type="CDD" id="cd01483">
    <property type="entry name" value="E1_enzyme_family"/>
    <property type="match status" value="1"/>
</dbReference>
<dbReference type="GO" id="GO:0008641">
    <property type="term" value="F:ubiquitin-like modifier activating enzyme activity"/>
    <property type="evidence" value="ECO:0007669"/>
    <property type="project" value="InterPro"/>
</dbReference>
<dbReference type="EMBL" id="CP002159">
    <property type="protein sequence ID" value="ADL55001.1"/>
    <property type="molecule type" value="Genomic_DNA"/>
</dbReference>
<dbReference type="PANTHER" id="PTHR10953">
    <property type="entry name" value="UBIQUITIN-ACTIVATING ENZYME E1"/>
    <property type="match status" value="1"/>
</dbReference>
<dbReference type="GO" id="GO:0016779">
    <property type="term" value="F:nucleotidyltransferase activity"/>
    <property type="evidence" value="ECO:0007669"/>
    <property type="project" value="TreeGrafter"/>
</dbReference>
<dbReference type="OrthoDB" id="5298642at2"/>
<sequence>MIHNIDSRLLTRAVKVVLVGAGGTGSHVLRRLANIHLAMVELGHPAGLDVIVIDPDTVSKTNVGRQNFWPSDVGQSKAEILVNRCNMLMQTGWVAEAAKVTDDTQFSNPDIVIGCVDNRKGRAGILKALKRSVYSSAYYLDIGNREHDGQVVLGEVFGASCKRENRLPHVADLYPDIIDGSRDDTDDTPSCSLAEALEKQSLFINDTMANAACNLLWELFRYGQLTHHGQFVNIRSGRVTPLAIDPETWKRFGFEAKLKPKRCSKVAEVRVAQDR</sequence>
<dbReference type="RefSeq" id="WP_013292941.1">
    <property type="nucleotide sequence ID" value="NC_014394.1"/>
</dbReference>
<dbReference type="STRING" id="395494.Galf_0970"/>
<reference evidence="2 3" key="1">
    <citation type="submission" date="2010-08" db="EMBL/GenBank/DDBJ databases">
        <title>Complete sequence of Gallionella capsiferriformans ES-2.</title>
        <authorList>
            <consortium name="US DOE Joint Genome Institute"/>
            <person name="Lucas S."/>
            <person name="Copeland A."/>
            <person name="Lapidus A."/>
            <person name="Cheng J.-F."/>
            <person name="Bruce D."/>
            <person name="Goodwin L."/>
            <person name="Pitluck S."/>
            <person name="Chertkov O."/>
            <person name="Davenport K.W."/>
            <person name="Detter J.C."/>
            <person name="Han C."/>
            <person name="Tapia R."/>
            <person name="Land M."/>
            <person name="Hauser L."/>
            <person name="Chang Y.-J."/>
            <person name="Jeffries C."/>
            <person name="Kyrpides N."/>
            <person name="Ivanova N."/>
            <person name="Mikhailova N."/>
            <person name="Shelobolina E.S."/>
            <person name="Picardal F."/>
            <person name="Roden E."/>
            <person name="Emerson D."/>
            <person name="Woyke T."/>
        </authorList>
    </citation>
    <scope>NUCLEOTIDE SEQUENCE [LARGE SCALE GENOMIC DNA]</scope>
    <source>
        <strain evidence="2 3">ES-2</strain>
    </source>
</reference>
<dbReference type="SUPFAM" id="SSF69572">
    <property type="entry name" value="Activating enzymes of the ubiquitin-like proteins"/>
    <property type="match status" value="1"/>
</dbReference>
<name>D9SEQ4_GALCS</name>
<evidence type="ECO:0000259" key="1">
    <source>
        <dbReference type="Pfam" id="PF00899"/>
    </source>
</evidence>
<evidence type="ECO:0000313" key="3">
    <source>
        <dbReference type="Proteomes" id="UP000001235"/>
    </source>
</evidence>
<keyword evidence="3" id="KW-1185">Reference proteome</keyword>
<dbReference type="HOGENOM" id="CLU_070016_0_0_4"/>
<dbReference type="KEGG" id="gca:Galf_0970"/>
<evidence type="ECO:0000313" key="2">
    <source>
        <dbReference type="EMBL" id="ADL55001.1"/>
    </source>
</evidence>
<organism evidence="2 3">
    <name type="scientific">Gallionella capsiferriformans (strain ES-2)</name>
    <name type="common">Gallionella ferruginea capsiferriformans (strain ES-2)</name>
    <dbReference type="NCBI Taxonomy" id="395494"/>
    <lineage>
        <taxon>Bacteria</taxon>
        <taxon>Pseudomonadati</taxon>
        <taxon>Pseudomonadota</taxon>
        <taxon>Betaproteobacteria</taxon>
        <taxon>Nitrosomonadales</taxon>
        <taxon>Gallionellaceae</taxon>
        <taxon>Gallionella</taxon>
    </lineage>
</organism>
<dbReference type="Proteomes" id="UP000001235">
    <property type="component" value="Chromosome"/>
</dbReference>